<evidence type="ECO:0000256" key="1">
    <source>
        <dbReference type="SAM" id="MobiDB-lite"/>
    </source>
</evidence>
<evidence type="ECO:0000313" key="2">
    <source>
        <dbReference type="EMBL" id="CAB1413650.1"/>
    </source>
</evidence>
<organism evidence="2 3">
    <name type="scientific">Pleuronectes platessa</name>
    <name type="common">European plaice</name>
    <dbReference type="NCBI Taxonomy" id="8262"/>
    <lineage>
        <taxon>Eukaryota</taxon>
        <taxon>Metazoa</taxon>
        <taxon>Chordata</taxon>
        <taxon>Craniata</taxon>
        <taxon>Vertebrata</taxon>
        <taxon>Euteleostomi</taxon>
        <taxon>Actinopterygii</taxon>
        <taxon>Neopterygii</taxon>
        <taxon>Teleostei</taxon>
        <taxon>Neoteleostei</taxon>
        <taxon>Acanthomorphata</taxon>
        <taxon>Carangaria</taxon>
        <taxon>Pleuronectiformes</taxon>
        <taxon>Pleuronectoidei</taxon>
        <taxon>Pleuronectidae</taxon>
        <taxon>Pleuronectes</taxon>
    </lineage>
</organism>
<dbReference type="Proteomes" id="UP001153269">
    <property type="component" value="Unassembled WGS sequence"/>
</dbReference>
<dbReference type="AlphaFoldDB" id="A0A9N7TIF6"/>
<proteinExistence type="predicted"/>
<sequence>APEAVELGVLADHTHEDIQTESTRVIRIASCTDTCPHSTLIAIPDTGGKSDRETHTTHSHNPPQPGRHSVPRRVVTEDPSHKRDPESMADSSDQAENVALLADSSDHIARPLQGSTSKQAPMLNLSNHLHHKLENMTKVAKSPNYAYSHNRE</sequence>
<dbReference type="EMBL" id="CADEAL010000063">
    <property type="protein sequence ID" value="CAB1413650.1"/>
    <property type="molecule type" value="Genomic_DNA"/>
</dbReference>
<feature type="compositionally biased region" description="Basic and acidic residues" evidence="1">
    <location>
        <begin position="74"/>
        <end position="86"/>
    </location>
</feature>
<keyword evidence="3" id="KW-1185">Reference proteome</keyword>
<accession>A0A9N7TIF6</accession>
<reference evidence="2" key="1">
    <citation type="submission" date="2020-03" db="EMBL/GenBank/DDBJ databases">
        <authorList>
            <person name="Weist P."/>
        </authorList>
    </citation>
    <scope>NUCLEOTIDE SEQUENCE</scope>
</reference>
<feature type="region of interest" description="Disordered" evidence="1">
    <location>
        <begin position="39"/>
        <end position="96"/>
    </location>
</feature>
<name>A0A9N7TIF6_PLEPL</name>
<feature type="non-terminal residue" evidence="2">
    <location>
        <position position="152"/>
    </location>
</feature>
<protein>
    <submittedName>
        <fullName evidence="2">Uncharacterized protein</fullName>
    </submittedName>
</protein>
<evidence type="ECO:0000313" key="3">
    <source>
        <dbReference type="Proteomes" id="UP001153269"/>
    </source>
</evidence>
<gene>
    <name evidence="2" type="ORF">PLEPLA_LOCUS1351</name>
</gene>
<comment type="caution">
    <text evidence="2">The sequence shown here is derived from an EMBL/GenBank/DDBJ whole genome shotgun (WGS) entry which is preliminary data.</text>
</comment>